<sequence length="1399" mass="160628">MASYKTVEDTYQKLTPREHVLLRPDTYIGSVERTSQTLWVYDRMNQRMTYREVSFVPALYKIFDEILVNAADHKQRDPSMNTIRVDIYKEDNQISIYNNGKGIPVEIHKKENIYVPEMIFGHLLTSSNYDDSERKVVGGRNGYGAKLTNIFSKLFIVETADSQRGLTYHQEFSDNMSSRKDPKITSNKKEDWTKITFVPDLEKFSMTHLDEDILALFQKRVFDVAGCNPAVKVYFNGTHLPIKSFRDYCELYLIDKIDVPRIYECNGSRWEVMVSVSEGQFTQVSFVNSIWTMKGGTHVNHIMDQIISKVNEHIEKKHKGLKLKPFQIKNHLWIFLKCLIENPAFDSQTKENMTSRPSTFGSSCPLSEEFMKKVMKSSILENVLSFAKMKQTSELKKTDGGKAKKILGIPKLDDANYAGTKDSFYCTLILTEGDSAKALAVSGLSVVGRDYYGVFPLRGKLLNVREASHKQIMENAEINNLKKILGLQHGKVYDNETIKTLRYGHVLIMTDQDNDGSHIKGLLINFFHHFWPSLLEMKGFLQEFITPIVKASKGNQVVTFFTIPEYKTWRTSLEEESLKGWNIKYYKGLGTSTSSEAKEYFSHLDLHVIDFIWSGEEDKVAIDMAFSKQRVQERKEWLADVDPDTYFDHVADDLTYSNFVNKELILFSLSDNSRSIPSVIDGMKPSQRKVLFGCFKKKLTKDIKVAQLAGYIAENAAYHHGEMSLMATIVGLAQNFVGACNINLLVPSGQFGTRLQGGKDAASARYIFTRLAPITRYLFPESDDAVLQYLEEDGLSIEPNYYCPVIPLVLVNGAEGIGTGWSTNVPCYNPKDVIENIRRLIHGQEPQVMHPWYRGFRGSITFSGSNTYDVYGKLYRVRDNLVRITELPLKTWTTPYKEWLESIMLSSEQHKPGEASFIKEFFDRSTERLVDFLVNLHDEAYKQCETQGFHKKFKLGSTLSTSNMVLFNAEGKIQKYDDPIDMLKEFFHIRLRLYESRKQYLLHELMVQVEKLENRVRFIRQVIEGEIKVANVKRKDLIVTLTKHHFKKIYNNNTLSDNKDEEAEEENDSETGSGYDYLLSMPIWSLTKERITKLAEERDKKVGDMKTLEQTAPSELWLQDLEKLEQILDENLNWEEEESFSLKQAAMEAKKLQKSKLKGKKNASMQAILAKTEQDEMNLEEIPPPSTRKVSYAKKQSKNSKLSVTEQVPEISGLSWAEGQQDDMDVSLPARVVSPLKYKNPPIEGAEEEAEVESLRKRLETNIRLGNHQILPAKQGKEKTKKLRPSHKSTRENITTSKAMTSKPTTNQANNGNPTMITKLQLKQETQKGIRKSVDQSETLFNEEEKESLQTRPTRQLHSGMFSKRDPVYVVSDSEEEEEEDYDDSEYQVDDEEDTDFSP</sequence>
<evidence type="ECO:0000256" key="6">
    <source>
        <dbReference type="ARBA" id="ARBA00022741"/>
    </source>
</evidence>
<dbReference type="SUPFAM" id="SSF56719">
    <property type="entry name" value="Type II DNA topoisomerase"/>
    <property type="match status" value="1"/>
</dbReference>
<evidence type="ECO:0000256" key="11">
    <source>
        <dbReference type="ARBA" id="ARBA00023235"/>
    </source>
</evidence>
<dbReference type="Pfam" id="PF00521">
    <property type="entry name" value="DNA_topoisoIV"/>
    <property type="match status" value="1"/>
</dbReference>
<dbReference type="PROSITE" id="PS52040">
    <property type="entry name" value="TOPO_IIA"/>
    <property type="match status" value="1"/>
</dbReference>
<dbReference type="InterPro" id="IPR002205">
    <property type="entry name" value="Topo_IIA_dom_A"/>
</dbReference>
<dbReference type="InterPro" id="IPR013758">
    <property type="entry name" value="Topo_IIA_A/C_ab"/>
</dbReference>
<dbReference type="InterPro" id="IPR034157">
    <property type="entry name" value="TOPRIM_TopoII"/>
</dbReference>
<evidence type="ECO:0000256" key="3">
    <source>
        <dbReference type="ARBA" id="ARBA00001946"/>
    </source>
</evidence>
<dbReference type="PRINTS" id="PR00418">
    <property type="entry name" value="TPI2FAMILY"/>
</dbReference>
<dbReference type="Gene3D" id="1.10.268.10">
    <property type="entry name" value="Topoisomerase, domain 3"/>
    <property type="match status" value="1"/>
</dbReference>
<reference evidence="17" key="2">
    <citation type="submission" date="2022-01" db="EMBL/GenBank/DDBJ databases">
        <authorList>
            <person name="Hirooka S."/>
            <person name="Miyagishima S.Y."/>
        </authorList>
    </citation>
    <scope>NUCLEOTIDE SEQUENCE</scope>
    <source>
        <strain evidence="17">NBRC 102759</strain>
    </source>
</reference>
<comment type="caution">
    <text evidence="17">The sequence shown here is derived from an EMBL/GenBank/DDBJ whole genome shotgun (WGS) entry which is preliminary data.</text>
</comment>
<evidence type="ECO:0000256" key="7">
    <source>
        <dbReference type="ARBA" id="ARBA00022840"/>
    </source>
</evidence>
<dbReference type="PANTHER" id="PTHR10169">
    <property type="entry name" value="DNA TOPOISOMERASE/GYRASE"/>
    <property type="match status" value="1"/>
</dbReference>
<dbReference type="GO" id="GO:0003918">
    <property type="term" value="F:DNA topoisomerase type II (double strand cut, ATP-hydrolyzing) activity"/>
    <property type="evidence" value="ECO:0007669"/>
    <property type="project" value="UniProtKB-UniRule"/>
</dbReference>
<dbReference type="GO" id="GO:0006265">
    <property type="term" value="P:DNA topological change"/>
    <property type="evidence" value="ECO:0007669"/>
    <property type="project" value="UniProtKB-UniRule"/>
</dbReference>
<feature type="compositionally biased region" description="Acidic residues" evidence="14">
    <location>
        <begin position="1373"/>
        <end position="1399"/>
    </location>
</feature>
<dbReference type="InterPro" id="IPR003594">
    <property type="entry name" value="HATPase_dom"/>
</dbReference>
<reference evidence="17" key="1">
    <citation type="journal article" date="2022" name="Proc. Natl. Acad. Sci. U.S.A.">
        <title>Life cycle and functional genomics of the unicellular red alga Galdieria for elucidating algal and plant evolution and industrial use.</title>
        <authorList>
            <person name="Hirooka S."/>
            <person name="Itabashi T."/>
            <person name="Ichinose T.M."/>
            <person name="Onuma R."/>
            <person name="Fujiwara T."/>
            <person name="Yamashita S."/>
            <person name="Jong L.W."/>
            <person name="Tomita R."/>
            <person name="Iwane A.H."/>
            <person name="Miyagishima S.Y."/>
        </authorList>
    </citation>
    <scope>NUCLEOTIDE SEQUENCE</scope>
    <source>
        <strain evidence="17">NBRC 102759</strain>
    </source>
</reference>
<dbReference type="SMART" id="SM00433">
    <property type="entry name" value="TOP2c"/>
    <property type="match status" value="1"/>
</dbReference>
<keyword evidence="9 12" id="KW-0799">Topoisomerase</keyword>
<dbReference type="SMART" id="SM00434">
    <property type="entry name" value="TOP4c"/>
    <property type="match status" value="1"/>
</dbReference>
<keyword evidence="6 13" id="KW-0547">Nucleotide-binding</keyword>
<dbReference type="GO" id="GO:0000819">
    <property type="term" value="P:sister chromatid segregation"/>
    <property type="evidence" value="ECO:0007669"/>
    <property type="project" value="TreeGrafter"/>
</dbReference>
<proteinExistence type="inferred from homology"/>
<dbReference type="SMART" id="SM00387">
    <property type="entry name" value="HATPase_c"/>
    <property type="match status" value="1"/>
</dbReference>
<dbReference type="InterPro" id="IPR014721">
    <property type="entry name" value="Ribsml_uS5_D2-typ_fold_subgr"/>
</dbReference>
<dbReference type="CDD" id="cd03365">
    <property type="entry name" value="TOPRIM_TopoIIA"/>
    <property type="match status" value="1"/>
</dbReference>
<dbReference type="InterPro" id="IPR013760">
    <property type="entry name" value="Topo_IIA-like_dom_sf"/>
</dbReference>
<comment type="cofactor">
    <cofactor evidence="2">
        <name>Ca(2+)</name>
        <dbReference type="ChEBI" id="CHEBI:29108"/>
    </cofactor>
</comment>
<evidence type="ECO:0000256" key="8">
    <source>
        <dbReference type="ARBA" id="ARBA00022842"/>
    </source>
</evidence>
<keyword evidence="5" id="KW-0479">Metal-binding</keyword>
<dbReference type="GO" id="GO:0005524">
    <property type="term" value="F:ATP binding"/>
    <property type="evidence" value="ECO:0007669"/>
    <property type="project" value="UniProtKB-UniRule"/>
</dbReference>
<evidence type="ECO:0000256" key="5">
    <source>
        <dbReference type="ARBA" id="ARBA00022723"/>
    </source>
</evidence>
<evidence type="ECO:0000256" key="4">
    <source>
        <dbReference type="ARBA" id="ARBA00011080"/>
    </source>
</evidence>
<feature type="region of interest" description="Disordered" evidence="14">
    <location>
        <begin position="1272"/>
        <end position="1399"/>
    </location>
</feature>
<dbReference type="FunFam" id="3.30.230.10:FF:000008">
    <property type="entry name" value="DNA topoisomerase 2"/>
    <property type="match status" value="1"/>
</dbReference>
<dbReference type="GO" id="GO:0046872">
    <property type="term" value="F:metal ion binding"/>
    <property type="evidence" value="ECO:0007669"/>
    <property type="project" value="UniProtKB-KW"/>
</dbReference>
<dbReference type="FunFam" id="3.40.50.670:FF:000001">
    <property type="entry name" value="DNA topoisomerase 2"/>
    <property type="match status" value="2"/>
</dbReference>
<dbReference type="OrthoDB" id="276498at2759"/>
<dbReference type="InterPro" id="IPR020568">
    <property type="entry name" value="Ribosomal_Su5_D2-typ_SF"/>
</dbReference>
<keyword evidence="7 13" id="KW-0067">ATP-binding</keyword>
<feature type="compositionally biased region" description="Polar residues" evidence="14">
    <location>
        <begin position="1292"/>
        <end position="1324"/>
    </location>
</feature>
<dbReference type="InterPro" id="IPR018522">
    <property type="entry name" value="TopoIIA_CS"/>
</dbReference>
<keyword evidence="11 12" id="KW-0413">Isomerase</keyword>
<comment type="subunit">
    <text evidence="13">Homodimer.</text>
</comment>
<dbReference type="Pfam" id="PF00204">
    <property type="entry name" value="DNA_gyraseB"/>
    <property type="match status" value="1"/>
</dbReference>
<feature type="compositionally biased region" description="Basic and acidic residues" evidence="14">
    <location>
        <begin position="1325"/>
        <end position="1335"/>
    </location>
</feature>
<dbReference type="GO" id="GO:0000712">
    <property type="term" value="P:resolution of meiotic recombination intermediates"/>
    <property type="evidence" value="ECO:0007669"/>
    <property type="project" value="TreeGrafter"/>
</dbReference>
<dbReference type="Gene3D" id="3.30.565.10">
    <property type="entry name" value="Histidine kinase-like ATPase, C-terminal domain"/>
    <property type="match status" value="1"/>
</dbReference>
<evidence type="ECO:0000256" key="1">
    <source>
        <dbReference type="ARBA" id="ARBA00000185"/>
    </source>
</evidence>
<dbReference type="PRINTS" id="PR01158">
    <property type="entry name" value="TOPISMRASEII"/>
</dbReference>
<dbReference type="GO" id="GO:0005634">
    <property type="term" value="C:nucleus"/>
    <property type="evidence" value="ECO:0007669"/>
    <property type="project" value="TreeGrafter"/>
</dbReference>
<evidence type="ECO:0000259" key="15">
    <source>
        <dbReference type="PROSITE" id="PS50880"/>
    </source>
</evidence>
<dbReference type="CDD" id="cd03481">
    <property type="entry name" value="TopoIIA_Trans_ScTopoIIA"/>
    <property type="match status" value="1"/>
</dbReference>
<protein>
    <recommendedName>
        <fullName evidence="13">DNA topoisomerase 2</fullName>
        <ecNumber evidence="13">5.6.2.2</ecNumber>
    </recommendedName>
</protein>
<feature type="domain" description="Toprim" evidence="15">
    <location>
        <begin position="426"/>
        <end position="547"/>
    </location>
</feature>
<keyword evidence="8" id="KW-0460">Magnesium</keyword>
<dbReference type="PROSITE" id="PS00177">
    <property type="entry name" value="TOPOISOMERASE_II"/>
    <property type="match status" value="1"/>
</dbReference>
<dbReference type="Gene3D" id="3.40.50.670">
    <property type="match status" value="1"/>
</dbReference>
<keyword evidence="18" id="KW-1185">Reference proteome</keyword>
<dbReference type="PANTHER" id="PTHR10169:SF38">
    <property type="entry name" value="DNA TOPOISOMERASE 2"/>
    <property type="match status" value="1"/>
</dbReference>
<name>A0A9C7Q240_9RHOD</name>
<dbReference type="Gene3D" id="3.30.1360.40">
    <property type="match status" value="1"/>
</dbReference>
<dbReference type="FunFam" id="3.90.199.10:FF:000002">
    <property type="entry name" value="DNA topoisomerase 2"/>
    <property type="match status" value="1"/>
</dbReference>
<gene>
    <name evidence="17" type="ORF">GpartN1_g6602.t1</name>
</gene>
<dbReference type="Gene3D" id="3.30.230.10">
    <property type="match status" value="1"/>
</dbReference>
<dbReference type="EC" id="5.6.2.2" evidence="13"/>
<evidence type="ECO:0000256" key="13">
    <source>
        <dbReference type="RuleBase" id="RU362094"/>
    </source>
</evidence>
<evidence type="ECO:0000259" key="16">
    <source>
        <dbReference type="PROSITE" id="PS52040"/>
    </source>
</evidence>
<evidence type="ECO:0000256" key="10">
    <source>
        <dbReference type="ARBA" id="ARBA00023125"/>
    </source>
</evidence>
<organism evidence="17 18">
    <name type="scientific">Galdieria partita</name>
    <dbReference type="NCBI Taxonomy" id="83374"/>
    <lineage>
        <taxon>Eukaryota</taxon>
        <taxon>Rhodophyta</taxon>
        <taxon>Bangiophyceae</taxon>
        <taxon>Galdieriales</taxon>
        <taxon>Galdieriaceae</taxon>
        <taxon>Galdieria</taxon>
    </lineage>
</organism>
<dbReference type="Pfam" id="PF01751">
    <property type="entry name" value="Toprim"/>
    <property type="match status" value="1"/>
</dbReference>
<dbReference type="GO" id="GO:0003677">
    <property type="term" value="F:DNA binding"/>
    <property type="evidence" value="ECO:0007669"/>
    <property type="project" value="UniProtKB-UniRule"/>
</dbReference>
<dbReference type="SUPFAM" id="SSF55874">
    <property type="entry name" value="ATPase domain of HSP90 chaperone/DNA topoisomerase II/histidine kinase"/>
    <property type="match status" value="1"/>
</dbReference>
<dbReference type="InterPro" id="IPR001154">
    <property type="entry name" value="TopoII_euk"/>
</dbReference>
<comment type="function">
    <text evidence="13">Control of topological states of DNA by transient breakage and subsequent rejoining of DNA strands. Topoisomerase II makes double-strand breaks.</text>
</comment>
<evidence type="ECO:0000256" key="9">
    <source>
        <dbReference type="ARBA" id="ARBA00023029"/>
    </source>
</evidence>
<feature type="active site" description="O-(5'-phospho-DNA)-tyrosine intermediate" evidence="12">
    <location>
        <position position="766"/>
    </location>
</feature>
<evidence type="ECO:0000313" key="18">
    <source>
        <dbReference type="Proteomes" id="UP001061958"/>
    </source>
</evidence>
<dbReference type="EMBL" id="BQMJ01000060">
    <property type="protein sequence ID" value="GJQ14811.1"/>
    <property type="molecule type" value="Genomic_DNA"/>
</dbReference>
<dbReference type="Gene3D" id="3.90.199.10">
    <property type="entry name" value="Topoisomerase II, domain 5"/>
    <property type="match status" value="1"/>
</dbReference>
<dbReference type="Proteomes" id="UP001061958">
    <property type="component" value="Unassembled WGS sequence"/>
</dbReference>
<evidence type="ECO:0000256" key="12">
    <source>
        <dbReference type="PROSITE-ProRule" id="PRU01384"/>
    </source>
</evidence>
<dbReference type="PROSITE" id="PS50880">
    <property type="entry name" value="TOPRIM"/>
    <property type="match status" value="1"/>
</dbReference>
<dbReference type="SUPFAM" id="SSF54211">
    <property type="entry name" value="Ribosomal protein S5 domain 2-like"/>
    <property type="match status" value="1"/>
</dbReference>
<dbReference type="Pfam" id="PF16898">
    <property type="entry name" value="TOPRIM_C"/>
    <property type="match status" value="1"/>
</dbReference>
<comment type="similarity">
    <text evidence="4 13">Belongs to the type II topoisomerase family.</text>
</comment>
<dbReference type="InterPro" id="IPR013759">
    <property type="entry name" value="Topo_IIA_B_C"/>
</dbReference>
<feature type="domain" description="Topo IIA-type catalytic" evidence="16">
    <location>
        <begin position="676"/>
        <end position="1121"/>
    </location>
</feature>
<dbReference type="InterPro" id="IPR031660">
    <property type="entry name" value="TOPRIM_C"/>
</dbReference>
<evidence type="ECO:0000313" key="17">
    <source>
        <dbReference type="EMBL" id="GJQ14811.1"/>
    </source>
</evidence>
<dbReference type="InterPro" id="IPR036890">
    <property type="entry name" value="HATPase_C_sf"/>
</dbReference>
<feature type="compositionally biased region" description="Basic residues" evidence="14">
    <location>
        <begin position="1279"/>
        <end position="1288"/>
    </location>
</feature>
<dbReference type="InterPro" id="IPR050634">
    <property type="entry name" value="DNA_Topoisomerase_II"/>
</dbReference>
<dbReference type="CDD" id="cd16930">
    <property type="entry name" value="HATPase_TopII-like"/>
    <property type="match status" value="1"/>
</dbReference>
<dbReference type="CDD" id="cd00187">
    <property type="entry name" value="TOP4c"/>
    <property type="match status" value="1"/>
</dbReference>
<comment type="catalytic activity">
    <reaction evidence="1 12 13">
        <text>ATP-dependent breakage, passage and rejoining of double-stranded DNA.</text>
        <dbReference type="EC" id="5.6.2.2"/>
    </reaction>
</comment>
<evidence type="ECO:0000256" key="14">
    <source>
        <dbReference type="SAM" id="MobiDB-lite"/>
    </source>
</evidence>
<comment type="cofactor">
    <cofactor evidence="3">
        <name>Mg(2+)</name>
        <dbReference type="ChEBI" id="CHEBI:18420"/>
    </cofactor>
</comment>
<accession>A0A9C7Q240</accession>
<dbReference type="InterPro" id="IPR013506">
    <property type="entry name" value="Topo_IIA_bsu_dom2"/>
</dbReference>
<dbReference type="Pfam" id="PF02518">
    <property type="entry name" value="HATPase_c"/>
    <property type="match status" value="1"/>
</dbReference>
<evidence type="ECO:0000256" key="2">
    <source>
        <dbReference type="ARBA" id="ARBA00001913"/>
    </source>
</evidence>
<keyword evidence="10 12" id="KW-0238">DNA-binding</keyword>
<dbReference type="Gene3D" id="3.30.1490.30">
    <property type="match status" value="1"/>
</dbReference>
<dbReference type="InterPro" id="IPR013757">
    <property type="entry name" value="Topo_IIA_A_a_sf"/>
</dbReference>
<dbReference type="FunFam" id="3.30.565.10:FF:000004">
    <property type="entry name" value="DNA topoisomerase 2"/>
    <property type="match status" value="1"/>
</dbReference>
<dbReference type="FunFam" id="3.30.1490.30:FF:000001">
    <property type="entry name" value="DNA topoisomerase 2"/>
    <property type="match status" value="1"/>
</dbReference>
<dbReference type="InterPro" id="IPR001241">
    <property type="entry name" value="Topo_IIA"/>
</dbReference>
<dbReference type="InterPro" id="IPR006171">
    <property type="entry name" value="TOPRIM_dom"/>
</dbReference>